<dbReference type="Pfam" id="PF03466">
    <property type="entry name" value="LysR_substrate"/>
    <property type="match status" value="1"/>
</dbReference>
<dbReference type="Gene3D" id="1.10.10.10">
    <property type="entry name" value="Winged helix-like DNA-binding domain superfamily/Winged helix DNA-binding domain"/>
    <property type="match status" value="1"/>
</dbReference>
<dbReference type="GO" id="GO:0003700">
    <property type="term" value="F:DNA-binding transcription factor activity"/>
    <property type="evidence" value="ECO:0007669"/>
    <property type="project" value="InterPro"/>
</dbReference>
<dbReference type="PANTHER" id="PTHR30537">
    <property type="entry name" value="HTH-TYPE TRANSCRIPTIONAL REGULATOR"/>
    <property type="match status" value="1"/>
</dbReference>
<keyword evidence="4" id="KW-0804">Transcription</keyword>
<protein>
    <submittedName>
        <fullName evidence="7">LysR family transcriptional regulator</fullName>
    </submittedName>
</protein>
<sequence>MLALQPLLAFSETAKHGGFAAAARELGTAPSTLAKAVGRLEASLGLRLFHRTTRQVTLTEDGERLFERCQRVLAELDELRTEAAGTRAEPSGTLRIDMPITYGRKVILPLLARLVRKYPRLSLDARLSDAYADLVRERLDLAIRVGELDDSTLVAKRFGQQQLILVASPGYLAERGGPKSLDELAAHRQILFRLPGRGRERPRQFTEAGRPIAIHTAQGVRFNDGESMVQAAVLGLGLAQVPDYMAADEIAAGRLVEVLAGNRPVPMPIHAVMPANRLVPARVRVLLDALDELGRGDDAGSRRPRAQRKPT</sequence>
<dbReference type="InterPro" id="IPR058163">
    <property type="entry name" value="LysR-type_TF_proteobact-type"/>
</dbReference>
<dbReference type="GO" id="GO:0043565">
    <property type="term" value="F:sequence-specific DNA binding"/>
    <property type="evidence" value="ECO:0007669"/>
    <property type="project" value="TreeGrafter"/>
</dbReference>
<keyword evidence="8" id="KW-1185">Reference proteome</keyword>
<dbReference type="GO" id="GO:0006351">
    <property type="term" value="P:DNA-templated transcription"/>
    <property type="evidence" value="ECO:0007669"/>
    <property type="project" value="TreeGrafter"/>
</dbReference>
<dbReference type="FunFam" id="1.10.10.10:FF:000001">
    <property type="entry name" value="LysR family transcriptional regulator"/>
    <property type="match status" value="1"/>
</dbReference>
<dbReference type="CDD" id="cd08422">
    <property type="entry name" value="PBP2_CrgA_like"/>
    <property type="match status" value="1"/>
</dbReference>
<name>A0A5C8NSB9_9BURK</name>
<dbReference type="SUPFAM" id="SSF53850">
    <property type="entry name" value="Periplasmic binding protein-like II"/>
    <property type="match status" value="1"/>
</dbReference>
<organism evidence="7 8">
    <name type="scientific">Zeimonas arvi</name>
    <dbReference type="NCBI Taxonomy" id="2498847"/>
    <lineage>
        <taxon>Bacteria</taxon>
        <taxon>Pseudomonadati</taxon>
        <taxon>Pseudomonadota</taxon>
        <taxon>Betaproteobacteria</taxon>
        <taxon>Burkholderiales</taxon>
        <taxon>Burkholderiaceae</taxon>
        <taxon>Zeimonas</taxon>
    </lineage>
</organism>
<dbReference type="OrthoDB" id="9110639at2"/>
<dbReference type="InterPro" id="IPR036390">
    <property type="entry name" value="WH_DNA-bd_sf"/>
</dbReference>
<reference evidence="7 8" key="1">
    <citation type="submission" date="2019-06" db="EMBL/GenBank/DDBJ databases">
        <title>Quisquiliibacterium sp. nov., isolated from a maize field.</title>
        <authorList>
            <person name="Lin S.-Y."/>
            <person name="Tsai C.-F."/>
            <person name="Young C.-C."/>
        </authorList>
    </citation>
    <scope>NUCLEOTIDE SEQUENCE [LARGE SCALE GENOMIC DNA]</scope>
    <source>
        <strain evidence="7 8">CC-CFT501</strain>
    </source>
</reference>
<evidence type="ECO:0000256" key="3">
    <source>
        <dbReference type="ARBA" id="ARBA00023125"/>
    </source>
</evidence>
<gene>
    <name evidence="7" type="ORF">FHP08_14925</name>
</gene>
<evidence type="ECO:0000256" key="5">
    <source>
        <dbReference type="SAM" id="Coils"/>
    </source>
</evidence>
<feature type="domain" description="HTH lysR-type" evidence="6">
    <location>
        <begin position="1"/>
        <end position="59"/>
    </location>
</feature>
<dbReference type="PROSITE" id="PS50931">
    <property type="entry name" value="HTH_LYSR"/>
    <property type="match status" value="1"/>
</dbReference>
<evidence type="ECO:0000256" key="4">
    <source>
        <dbReference type="ARBA" id="ARBA00023163"/>
    </source>
</evidence>
<dbReference type="Pfam" id="PF00126">
    <property type="entry name" value="HTH_1"/>
    <property type="match status" value="1"/>
</dbReference>
<feature type="coiled-coil region" evidence="5">
    <location>
        <begin position="62"/>
        <end position="89"/>
    </location>
</feature>
<proteinExistence type="inferred from homology"/>
<evidence type="ECO:0000259" key="6">
    <source>
        <dbReference type="PROSITE" id="PS50931"/>
    </source>
</evidence>
<keyword evidence="5" id="KW-0175">Coiled coil</keyword>
<evidence type="ECO:0000313" key="7">
    <source>
        <dbReference type="EMBL" id="TXL64229.1"/>
    </source>
</evidence>
<dbReference type="PANTHER" id="PTHR30537:SF5">
    <property type="entry name" value="HTH-TYPE TRANSCRIPTIONAL ACTIVATOR TTDR-RELATED"/>
    <property type="match status" value="1"/>
</dbReference>
<dbReference type="InterPro" id="IPR036388">
    <property type="entry name" value="WH-like_DNA-bd_sf"/>
</dbReference>
<dbReference type="EMBL" id="VDUY01000006">
    <property type="protein sequence ID" value="TXL64229.1"/>
    <property type="molecule type" value="Genomic_DNA"/>
</dbReference>
<keyword evidence="2" id="KW-0805">Transcription regulation</keyword>
<evidence type="ECO:0000256" key="2">
    <source>
        <dbReference type="ARBA" id="ARBA00023015"/>
    </source>
</evidence>
<comment type="caution">
    <text evidence="7">The sequence shown here is derived from an EMBL/GenBank/DDBJ whole genome shotgun (WGS) entry which is preliminary data.</text>
</comment>
<accession>A0A5C8NSB9</accession>
<dbReference type="InterPro" id="IPR005119">
    <property type="entry name" value="LysR_subst-bd"/>
</dbReference>
<dbReference type="SUPFAM" id="SSF46785">
    <property type="entry name" value="Winged helix' DNA-binding domain"/>
    <property type="match status" value="1"/>
</dbReference>
<evidence type="ECO:0000313" key="8">
    <source>
        <dbReference type="Proteomes" id="UP000321548"/>
    </source>
</evidence>
<comment type="similarity">
    <text evidence="1">Belongs to the LysR transcriptional regulatory family.</text>
</comment>
<dbReference type="InterPro" id="IPR000847">
    <property type="entry name" value="LysR_HTH_N"/>
</dbReference>
<dbReference type="Gene3D" id="3.40.190.290">
    <property type="match status" value="1"/>
</dbReference>
<evidence type="ECO:0000256" key="1">
    <source>
        <dbReference type="ARBA" id="ARBA00009437"/>
    </source>
</evidence>
<dbReference type="RefSeq" id="WP_147705290.1">
    <property type="nucleotide sequence ID" value="NZ_VDUY01000006.1"/>
</dbReference>
<dbReference type="Proteomes" id="UP000321548">
    <property type="component" value="Unassembled WGS sequence"/>
</dbReference>
<keyword evidence="3" id="KW-0238">DNA-binding</keyword>
<dbReference type="AlphaFoldDB" id="A0A5C8NSB9"/>